<sequence length="179" mass="18590">MKLLVKSVGVVAIWSSMIVSAFAISNYGNINFTGKVTKGTCSSAVAGDSGNVSMADVGVGDFSKAGDTKGDTRFIIKLTHCKSSNDSSVKVGFTGYSDNDNRKILKNSAPGSSAQGIGIGIYKSSGEQIGIGDSVVAVDTLRARDTTKELHFIAKYVATKDKITSGLVQAGAGFTVEYD</sequence>
<dbReference type="Pfam" id="PF00419">
    <property type="entry name" value="Fimbrial"/>
    <property type="match status" value="1"/>
</dbReference>
<dbReference type="PANTHER" id="PTHR33420:SF32">
    <property type="entry name" value="FIMBRIAL-LIKE PROTEIN"/>
    <property type="match status" value="1"/>
</dbReference>
<dbReference type="SUPFAM" id="SSF49401">
    <property type="entry name" value="Bacterial adhesins"/>
    <property type="match status" value="1"/>
</dbReference>
<dbReference type="GO" id="GO:0009289">
    <property type="term" value="C:pilus"/>
    <property type="evidence" value="ECO:0007669"/>
    <property type="project" value="InterPro"/>
</dbReference>
<evidence type="ECO:0000256" key="1">
    <source>
        <dbReference type="SAM" id="SignalP"/>
    </source>
</evidence>
<gene>
    <name evidence="3" type="ORF">Xkoz_01583</name>
</gene>
<dbReference type="Proteomes" id="UP000221101">
    <property type="component" value="Unassembled WGS sequence"/>
</dbReference>
<evidence type="ECO:0000313" key="3">
    <source>
        <dbReference type="EMBL" id="PHM73756.1"/>
    </source>
</evidence>
<organism evidence="3 4">
    <name type="scientific">Xenorhabdus kozodoii</name>
    <dbReference type="NCBI Taxonomy" id="351676"/>
    <lineage>
        <taxon>Bacteria</taxon>
        <taxon>Pseudomonadati</taxon>
        <taxon>Pseudomonadota</taxon>
        <taxon>Gammaproteobacteria</taxon>
        <taxon>Enterobacterales</taxon>
        <taxon>Morganellaceae</taxon>
        <taxon>Xenorhabdus</taxon>
    </lineage>
</organism>
<name>A0A2D0LDH8_9GAMM</name>
<feature type="chain" id="PRO_5012790728" evidence="1">
    <location>
        <begin position="22"/>
        <end position="179"/>
    </location>
</feature>
<dbReference type="PANTHER" id="PTHR33420">
    <property type="entry name" value="FIMBRIAL SUBUNIT ELFA-RELATED"/>
    <property type="match status" value="1"/>
</dbReference>
<dbReference type="InterPro" id="IPR008966">
    <property type="entry name" value="Adhesion_dom_sf"/>
</dbReference>
<dbReference type="EMBL" id="NJCX01000009">
    <property type="protein sequence ID" value="PHM73756.1"/>
    <property type="molecule type" value="Genomic_DNA"/>
</dbReference>
<dbReference type="InterPro" id="IPR000259">
    <property type="entry name" value="Adhesion_dom_fimbrial"/>
</dbReference>
<accession>A0A2D0LDH8</accession>
<reference evidence="3 4" key="1">
    <citation type="journal article" date="2017" name="Nat. Microbiol.">
        <title>Natural product diversity associated with the nematode symbionts Photorhabdus and Xenorhabdus.</title>
        <authorList>
            <person name="Tobias N.J."/>
            <person name="Wolff H."/>
            <person name="Djahanschiri B."/>
            <person name="Grundmann F."/>
            <person name="Kronenwerth M."/>
            <person name="Shi Y.M."/>
            <person name="Simonyi S."/>
            <person name="Grun P."/>
            <person name="Shapiro-Ilan D."/>
            <person name="Pidot S.J."/>
            <person name="Stinear T.P."/>
            <person name="Ebersberger I."/>
            <person name="Bode H.B."/>
        </authorList>
    </citation>
    <scope>NUCLEOTIDE SEQUENCE [LARGE SCALE GENOMIC DNA]</scope>
    <source>
        <strain evidence="3 4">DSM 17907</strain>
    </source>
</reference>
<dbReference type="InterPro" id="IPR050263">
    <property type="entry name" value="Bact_Fimbrial_Adh_Pro"/>
</dbReference>
<dbReference type="AlphaFoldDB" id="A0A2D0LDH8"/>
<comment type="caution">
    <text evidence="3">The sequence shown here is derived from an EMBL/GenBank/DDBJ whole genome shotgun (WGS) entry which is preliminary data.</text>
</comment>
<protein>
    <submittedName>
        <fullName evidence="3">Long polar fimbrial protein LpfA</fullName>
    </submittedName>
</protein>
<proteinExistence type="predicted"/>
<dbReference type="GO" id="GO:0043709">
    <property type="term" value="P:cell adhesion involved in single-species biofilm formation"/>
    <property type="evidence" value="ECO:0007669"/>
    <property type="project" value="TreeGrafter"/>
</dbReference>
<evidence type="ECO:0000313" key="4">
    <source>
        <dbReference type="Proteomes" id="UP000221101"/>
    </source>
</evidence>
<feature type="signal peptide" evidence="1">
    <location>
        <begin position="1"/>
        <end position="21"/>
    </location>
</feature>
<dbReference type="Gene3D" id="2.60.40.1090">
    <property type="entry name" value="Fimbrial-type adhesion domain"/>
    <property type="match status" value="1"/>
</dbReference>
<feature type="domain" description="Fimbrial-type adhesion" evidence="2">
    <location>
        <begin position="30"/>
        <end position="179"/>
    </location>
</feature>
<keyword evidence="4" id="KW-1185">Reference proteome</keyword>
<evidence type="ECO:0000259" key="2">
    <source>
        <dbReference type="Pfam" id="PF00419"/>
    </source>
</evidence>
<dbReference type="InterPro" id="IPR036937">
    <property type="entry name" value="Adhesion_dom_fimbrial_sf"/>
</dbReference>
<keyword evidence="1" id="KW-0732">Signal</keyword>